<proteinExistence type="predicted"/>
<dbReference type="InterPro" id="IPR005337">
    <property type="entry name" value="RapZ-like"/>
</dbReference>
<accession>A0A7Y9GHZ3</accession>
<dbReference type="InterPro" id="IPR053931">
    <property type="entry name" value="RapZ_C"/>
</dbReference>
<sequence length="139" mass="14359">MNAPTNTTTATGHAEVRVTTFGYLHDAPPAGAHIVLDLRHHFRDPHAVRGLRNLTAQDAEVRAAVLNTPGIRPLIDATVAAVLAYLSGPSAGPVMVAVGCAGGRHRAATVGGVLAAMLADLDVPVTLAHRDIGKAVVQR</sequence>
<dbReference type="Proteomes" id="UP000591272">
    <property type="component" value="Unassembled WGS sequence"/>
</dbReference>
<keyword evidence="3" id="KW-1185">Reference proteome</keyword>
<gene>
    <name evidence="2" type="ORF">BJ999_007108</name>
</gene>
<dbReference type="EMBL" id="JACCBT010000001">
    <property type="protein sequence ID" value="NYE16812.1"/>
    <property type="molecule type" value="Genomic_DNA"/>
</dbReference>
<evidence type="ECO:0000313" key="3">
    <source>
        <dbReference type="Proteomes" id="UP000591272"/>
    </source>
</evidence>
<dbReference type="AlphaFoldDB" id="A0A7Y9GHZ3"/>
<comment type="caution">
    <text evidence="2">The sequence shown here is derived from an EMBL/GenBank/DDBJ whole genome shotgun (WGS) entry which is preliminary data.</text>
</comment>
<evidence type="ECO:0000313" key="2">
    <source>
        <dbReference type="EMBL" id="NYE16812.1"/>
    </source>
</evidence>
<evidence type="ECO:0000259" key="1">
    <source>
        <dbReference type="Pfam" id="PF22740"/>
    </source>
</evidence>
<dbReference type="RefSeq" id="WP_179837295.1">
    <property type="nucleotide sequence ID" value="NZ_BMRD01000002.1"/>
</dbReference>
<feature type="domain" description="RapZ C-terminal" evidence="1">
    <location>
        <begin position="15"/>
        <end position="132"/>
    </location>
</feature>
<dbReference type="PANTHER" id="PTHR30448:SF0">
    <property type="entry name" value="RNASE ADAPTER PROTEIN RAPZ"/>
    <property type="match status" value="1"/>
</dbReference>
<dbReference type="PANTHER" id="PTHR30448">
    <property type="entry name" value="RNASE ADAPTER PROTEIN RAPZ"/>
    <property type="match status" value="1"/>
</dbReference>
<name>A0A7Y9GHZ3_9ACTN</name>
<dbReference type="Pfam" id="PF22740">
    <property type="entry name" value="PapZ_C"/>
    <property type="match status" value="1"/>
</dbReference>
<dbReference type="GO" id="GO:0005524">
    <property type="term" value="F:ATP binding"/>
    <property type="evidence" value="ECO:0007669"/>
    <property type="project" value="InterPro"/>
</dbReference>
<organism evidence="2 3">
    <name type="scientific">Actinomadura citrea</name>
    <dbReference type="NCBI Taxonomy" id="46158"/>
    <lineage>
        <taxon>Bacteria</taxon>
        <taxon>Bacillati</taxon>
        <taxon>Actinomycetota</taxon>
        <taxon>Actinomycetes</taxon>
        <taxon>Streptosporangiales</taxon>
        <taxon>Thermomonosporaceae</taxon>
        <taxon>Actinomadura</taxon>
    </lineage>
</organism>
<protein>
    <submittedName>
        <fullName evidence="2">UPF0042 nucleotide-binding protein</fullName>
    </submittedName>
</protein>
<reference evidence="2 3" key="1">
    <citation type="submission" date="2020-07" db="EMBL/GenBank/DDBJ databases">
        <title>Sequencing the genomes of 1000 actinobacteria strains.</title>
        <authorList>
            <person name="Klenk H.-P."/>
        </authorList>
    </citation>
    <scope>NUCLEOTIDE SEQUENCE [LARGE SCALE GENOMIC DNA]</scope>
    <source>
        <strain evidence="2 3">DSM 43461</strain>
    </source>
</reference>